<dbReference type="InterPro" id="IPR019734">
    <property type="entry name" value="TPR_rpt"/>
</dbReference>
<dbReference type="SMART" id="SM00220">
    <property type="entry name" value="S_TKc"/>
    <property type="match status" value="1"/>
</dbReference>
<dbReference type="InterPro" id="IPR000719">
    <property type="entry name" value="Prot_kinase_dom"/>
</dbReference>
<evidence type="ECO:0000256" key="1">
    <source>
        <dbReference type="ARBA" id="ARBA00008874"/>
    </source>
</evidence>
<dbReference type="PANTHER" id="PTHR45832">
    <property type="entry name" value="SERINE/THREONINE-PROTEIN KINASE SAMKA-RELATED-RELATED"/>
    <property type="match status" value="1"/>
</dbReference>
<feature type="binding site" evidence="5">
    <location>
        <position position="42"/>
    </location>
    <ligand>
        <name>ATP</name>
        <dbReference type="ChEBI" id="CHEBI:30616"/>
    </ligand>
</feature>
<dbReference type="InterPro" id="IPR011990">
    <property type="entry name" value="TPR-like_helical_dom_sf"/>
</dbReference>
<dbReference type="InterPro" id="IPR047705">
    <property type="entry name" value="AimR-like"/>
</dbReference>
<sequence>MKYPELPESIAHYKILSTLGRGGMGIVYLAEDGRLKRQVAIKCLYKQQQSEALVERLRREAKVLAKLNHPNVVHIYDVVDDEQGFALVMEYVKGRSLKHYLKENHLSQRQQLALLVQILDGLATAHSQGIIHRDLKLDNILIDEHGRAKIGDFGIAKRQSGDTVELTKHNNISGSLSAMSPEQIRGETLCPASDVFSFGLLAWQILRGQHPFEADSELVRVEKILNEPAPSLAGDDFPNGFTDCLDETLNKEPEKRPKDIAVLIKSLKSYAAELSEEIEDPTLTLRRSFLQPGSSNQAWVYLATILLALLLVVVSAREAYLWLQPEPDSVYVAILPPQLDAKDTLDYEDIQKTVYFALQDGVIALQNSFLIPASEVEGFEGSNEILAKAIGADVVIGSQLVCENLVCDLRLKSVLGNKNLEVSVEVDDKLLESHQLSQHGLADLFPDRRGLVKLSDLVGEEDYKEYLRLDARAKESENNYLAVINSLEILQERAPKFEPIYFLHAQLALDLYVEKRMQVFADRAENLLNEARQKIPSSTLIMRLLAELYSETDRPELSEKMISEFKKAGGNLREIEVLKGLQRESEKNYSQAIDHFSRANEYRTSVRTLRDLGINYWYAGNAEKAIEYMREAREVDPENIHAGLTLATFLVAAGELDEAEKLFLRFVELSNVGSTHSNLGVLYLFKRDYEKAIYYFEKARSLTNDQISNRLNLADTYMSMGESSKALKLYNEVVDSVSDEARFKDLIFKAQALIHLGEIKRALKLLSKLKSTSHSVETSYAEALLNVKLKDYPSTIIAIEKSLEGGLGKVWFTLPWFDSLCSDPVYGSEYASLIEVKCEG</sequence>
<keyword evidence="7" id="KW-0808">Transferase</keyword>
<accession>A0A7X0JRH6</accession>
<dbReference type="Pfam" id="PF14559">
    <property type="entry name" value="TPR_19"/>
    <property type="match status" value="1"/>
</dbReference>
<dbReference type="FunFam" id="1.10.510.10:FF:000571">
    <property type="entry name" value="Maternal embryonic leucine zipper kinase"/>
    <property type="match status" value="1"/>
</dbReference>
<dbReference type="GO" id="GO:0004674">
    <property type="term" value="F:protein serine/threonine kinase activity"/>
    <property type="evidence" value="ECO:0007669"/>
    <property type="project" value="UniProtKB-EC"/>
</dbReference>
<dbReference type="FunFam" id="3.30.200.20:FF:000042">
    <property type="entry name" value="Aurora kinase A"/>
    <property type="match status" value="1"/>
</dbReference>
<gene>
    <name evidence="7" type="ORF">HNR48_000591</name>
</gene>
<feature type="domain" description="Protein kinase" evidence="6">
    <location>
        <begin position="13"/>
        <end position="271"/>
    </location>
</feature>
<dbReference type="PROSITE" id="PS50011">
    <property type="entry name" value="PROTEIN_KINASE_DOM"/>
    <property type="match status" value="1"/>
</dbReference>
<dbReference type="AlphaFoldDB" id="A0A7X0JRH6"/>
<organism evidence="7 8">
    <name type="scientific">Pseudoteredinibacter isoporae</name>
    <dbReference type="NCBI Taxonomy" id="570281"/>
    <lineage>
        <taxon>Bacteria</taxon>
        <taxon>Pseudomonadati</taxon>
        <taxon>Pseudomonadota</taxon>
        <taxon>Gammaproteobacteria</taxon>
        <taxon>Cellvibrionales</taxon>
        <taxon>Cellvibrionaceae</taxon>
        <taxon>Pseudoteredinibacter</taxon>
    </lineage>
</organism>
<evidence type="ECO:0000313" key="7">
    <source>
        <dbReference type="EMBL" id="MBB6520313.1"/>
    </source>
</evidence>
<reference evidence="7 8" key="1">
    <citation type="submission" date="2020-08" db="EMBL/GenBank/DDBJ databases">
        <title>Genomic Encyclopedia of Type Strains, Phase IV (KMG-IV): sequencing the most valuable type-strain genomes for metagenomic binning, comparative biology and taxonomic classification.</title>
        <authorList>
            <person name="Goeker M."/>
        </authorList>
    </citation>
    <scope>NUCLEOTIDE SEQUENCE [LARGE SCALE GENOMIC DNA]</scope>
    <source>
        <strain evidence="7 8">DSM 22368</strain>
    </source>
</reference>
<dbReference type="RefSeq" id="WP_166851629.1">
    <property type="nucleotide sequence ID" value="NZ_JAAONY010000001.1"/>
</dbReference>
<dbReference type="CDD" id="cd14014">
    <property type="entry name" value="STKc_PknB_like"/>
    <property type="match status" value="1"/>
</dbReference>
<dbReference type="PANTHER" id="PTHR45832:SF22">
    <property type="entry name" value="SERINE_THREONINE-PROTEIN KINASE SAMKA-RELATED"/>
    <property type="match status" value="1"/>
</dbReference>
<dbReference type="Pfam" id="PF00069">
    <property type="entry name" value="Pkinase"/>
    <property type="match status" value="1"/>
</dbReference>
<protein>
    <submittedName>
        <fullName evidence="7">Serine/threonine-protein kinase</fullName>
        <ecNumber evidence="7">2.7.11.1</ecNumber>
    </submittedName>
</protein>
<proteinExistence type="inferred from homology"/>
<feature type="repeat" description="TPR" evidence="4">
    <location>
        <begin position="673"/>
        <end position="706"/>
    </location>
</feature>
<dbReference type="PROSITE" id="PS00108">
    <property type="entry name" value="PROTEIN_KINASE_ST"/>
    <property type="match status" value="1"/>
</dbReference>
<dbReference type="SUPFAM" id="SSF48452">
    <property type="entry name" value="TPR-like"/>
    <property type="match status" value="3"/>
</dbReference>
<dbReference type="SMART" id="SM00028">
    <property type="entry name" value="TPR"/>
    <property type="match status" value="3"/>
</dbReference>
<dbReference type="PROSITE" id="PS50005">
    <property type="entry name" value="TPR"/>
    <property type="match status" value="2"/>
</dbReference>
<comment type="caution">
    <text evidence="7">The sequence shown here is derived from an EMBL/GenBank/DDBJ whole genome shotgun (WGS) entry which is preliminary data.</text>
</comment>
<evidence type="ECO:0000256" key="4">
    <source>
        <dbReference type="PROSITE-ProRule" id="PRU00339"/>
    </source>
</evidence>
<feature type="repeat" description="TPR" evidence="4">
    <location>
        <begin position="606"/>
        <end position="639"/>
    </location>
</feature>
<keyword evidence="2 5" id="KW-0547">Nucleotide-binding</keyword>
<dbReference type="InterPro" id="IPR017441">
    <property type="entry name" value="Protein_kinase_ATP_BS"/>
</dbReference>
<dbReference type="EMBL" id="JACHHT010000001">
    <property type="protein sequence ID" value="MBB6520313.1"/>
    <property type="molecule type" value="Genomic_DNA"/>
</dbReference>
<dbReference type="GO" id="GO:0005524">
    <property type="term" value="F:ATP binding"/>
    <property type="evidence" value="ECO:0007669"/>
    <property type="project" value="UniProtKB-UniRule"/>
</dbReference>
<dbReference type="Proteomes" id="UP000528457">
    <property type="component" value="Unassembled WGS sequence"/>
</dbReference>
<evidence type="ECO:0000313" key="8">
    <source>
        <dbReference type="Proteomes" id="UP000528457"/>
    </source>
</evidence>
<evidence type="ECO:0000256" key="5">
    <source>
        <dbReference type="PROSITE-ProRule" id="PRU10141"/>
    </source>
</evidence>
<keyword evidence="7" id="KW-0418">Kinase</keyword>
<dbReference type="Gene3D" id="1.10.510.10">
    <property type="entry name" value="Transferase(Phosphotransferase) domain 1"/>
    <property type="match status" value="1"/>
</dbReference>
<dbReference type="EC" id="2.7.11.1" evidence="7"/>
<dbReference type="PROSITE" id="PS00107">
    <property type="entry name" value="PROTEIN_KINASE_ATP"/>
    <property type="match status" value="1"/>
</dbReference>
<evidence type="ECO:0000259" key="6">
    <source>
        <dbReference type="PROSITE" id="PS50011"/>
    </source>
</evidence>
<dbReference type="InterPro" id="IPR051931">
    <property type="entry name" value="PAK3-like"/>
</dbReference>
<keyword evidence="3 5" id="KW-0067">ATP-binding</keyword>
<dbReference type="InParanoid" id="A0A7X0JRH6"/>
<dbReference type="InterPro" id="IPR008271">
    <property type="entry name" value="Ser/Thr_kinase_AS"/>
</dbReference>
<dbReference type="Gene3D" id="1.25.40.10">
    <property type="entry name" value="Tetratricopeptide repeat domain"/>
    <property type="match status" value="2"/>
</dbReference>
<keyword evidence="8" id="KW-1185">Reference proteome</keyword>
<dbReference type="InterPro" id="IPR011009">
    <property type="entry name" value="Kinase-like_dom_sf"/>
</dbReference>
<dbReference type="SUPFAM" id="SSF56112">
    <property type="entry name" value="Protein kinase-like (PK-like)"/>
    <property type="match status" value="1"/>
</dbReference>
<comment type="similarity">
    <text evidence="1">Belongs to the protein kinase superfamily. STE Ser/Thr protein kinase family. STE20 subfamily.</text>
</comment>
<keyword evidence="4" id="KW-0802">TPR repeat</keyword>
<name>A0A7X0JRH6_9GAMM</name>
<evidence type="ECO:0000256" key="2">
    <source>
        <dbReference type="ARBA" id="ARBA00022741"/>
    </source>
</evidence>
<dbReference type="Pfam" id="PF22871">
    <property type="entry name" value="AimR"/>
    <property type="match status" value="1"/>
</dbReference>
<evidence type="ECO:0000256" key="3">
    <source>
        <dbReference type="ARBA" id="ARBA00022840"/>
    </source>
</evidence>